<comment type="caution">
    <text evidence="2">The sequence shown here is derived from an EMBL/GenBank/DDBJ whole genome shotgun (WGS) entry which is preliminary data.</text>
</comment>
<dbReference type="InterPro" id="IPR005135">
    <property type="entry name" value="Endo/exonuclease/phosphatase"/>
</dbReference>
<sequence length="340" mass="38484">MISTMAACLQRDWQSRDGNSVNSSQEISVVSYNILAECNFDVLTYPFCPSGHRGTYERHPKLMMELKHHKEADIICLQEAARRDMDIWRQEAVIDRCNQSSVGMISTLKHIPTGREICVMNIHLLWKTKEYLDINTLQAAAAVRKLTEAAGTKRGIILCGDFNHTPQQPGYDVIANGSVSHSSILQLQEYPVAKSCLISFAPSWFQHSQEDLQSAYLDVLGSEPSFTEYTDPSGKAWLQMQKNSNSPTSSKMTANRIEADEDTVRGWSKVKPIASNKILTPPSQRRTLDYIWFGSNHLVCERVLKIVKAEVIEPHWACPNAEFPSDHMLIRAVFTWKELI</sequence>
<dbReference type="Gene3D" id="4.10.60.20">
    <property type="match status" value="1"/>
</dbReference>
<protein>
    <submittedName>
        <fullName evidence="2">Putative glucose-repressible alcohol dehydrogenase transcriptional effector</fullName>
    </submittedName>
</protein>
<gene>
    <name evidence="2" type="ORF">BSL78_14553</name>
</gene>
<dbReference type="EMBL" id="MRZV01000515">
    <property type="protein sequence ID" value="PIK48565.1"/>
    <property type="molecule type" value="Genomic_DNA"/>
</dbReference>
<evidence type="ECO:0000313" key="3">
    <source>
        <dbReference type="Proteomes" id="UP000230750"/>
    </source>
</evidence>
<evidence type="ECO:0000259" key="1">
    <source>
        <dbReference type="Pfam" id="PF03372"/>
    </source>
</evidence>
<dbReference type="Gene3D" id="3.60.10.10">
    <property type="entry name" value="Endonuclease/exonuclease/phosphatase"/>
    <property type="match status" value="2"/>
</dbReference>
<accession>A0A2G8KKR8</accession>
<dbReference type="OrthoDB" id="10253982at2759"/>
<reference evidence="2 3" key="1">
    <citation type="journal article" date="2017" name="PLoS Biol.">
        <title>The sea cucumber genome provides insights into morphological evolution and visceral regeneration.</title>
        <authorList>
            <person name="Zhang X."/>
            <person name="Sun L."/>
            <person name="Yuan J."/>
            <person name="Sun Y."/>
            <person name="Gao Y."/>
            <person name="Zhang L."/>
            <person name="Li S."/>
            <person name="Dai H."/>
            <person name="Hamel J.F."/>
            <person name="Liu C."/>
            <person name="Yu Y."/>
            <person name="Liu S."/>
            <person name="Lin W."/>
            <person name="Guo K."/>
            <person name="Jin S."/>
            <person name="Xu P."/>
            <person name="Storey K.B."/>
            <person name="Huan P."/>
            <person name="Zhang T."/>
            <person name="Zhou Y."/>
            <person name="Zhang J."/>
            <person name="Lin C."/>
            <person name="Li X."/>
            <person name="Xing L."/>
            <person name="Huo D."/>
            <person name="Sun M."/>
            <person name="Wang L."/>
            <person name="Mercier A."/>
            <person name="Li F."/>
            <person name="Yang H."/>
            <person name="Xiang J."/>
        </authorList>
    </citation>
    <scope>NUCLEOTIDE SEQUENCE [LARGE SCALE GENOMIC DNA]</scope>
    <source>
        <strain evidence="2">Shaxun</strain>
        <tissue evidence="2">Muscle</tissue>
    </source>
</reference>
<proteinExistence type="predicted"/>
<dbReference type="PANTHER" id="PTHR12121">
    <property type="entry name" value="CARBON CATABOLITE REPRESSOR PROTEIN 4"/>
    <property type="match status" value="1"/>
</dbReference>
<name>A0A2G8KKR8_STIJA</name>
<dbReference type="PANTHER" id="PTHR12121:SF98">
    <property type="entry name" value="ENDONUCLEASE_EXONUCLEASE_PHOSPHATASE DOMAIN-CONTAINING PROTEIN"/>
    <property type="match status" value="1"/>
</dbReference>
<feature type="domain" description="Endonuclease/exonuclease/phosphatase" evidence="1">
    <location>
        <begin position="65"/>
        <end position="327"/>
    </location>
</feature>
<dbReference type="Pfam" id="PF03372">
    <property type="entry name" value="Exo_endo_phos"/>
    <property type="match status" value="1"/>
</dbReference>
<keyword evidence="3" id="KW-1185">Reference proteome</keyword>
<organism evidence="2 3">
    <name type="scientific">Stichopus japonicus</name>
    <name type="common">Sea cucumber</name>
    <dbReference type="NCBI Taxonomy" id="307972"/>
    <lineage>
        <taxon>Eukaryota</taxon>
        <taxon>Metazoa</taxon>
        <taxon>Echinodermata</taxon>
        <taxon>Eleutherozoa</taxon>
        <taxon>Echinozoa</taxon>
        <taxon>Holothuroidea</taxon>
        <taxon>Aspidochirotacea</taxon>
        <taxon>Aspidochirotida</taxon>
        <taxon>Stichopodidae</taxon>
        <taxon>Apostichopus</taxon>
    </lineage>
</organism>
<dbReference type="STRING" id="307972.A0A2G8KKR8"/>
<dbReference type="InterPro" id="IPR036691">
    <property type="entry name" value="Endo/exonu/phosph_ase_sf"/>
</dbReference>
<dbReference type="AlphaFoldDB" id="A0A2G8KKR8"/>
<evidence type="ECO:0000313" key="2">
    <source>
        <dbReference type="EMBL" id="PIK48565.1"/>
    </source>
</evidence>
<dbReference type="InterPro" id="IPR050410">
    <property type="entry name" value="CCR4/nocturin_mRNA_transcr"/>
</dbReference>
<dbReference type="GO" id="GO:0000175">
    <property type="term" value="F:3'-5'-RNA exonuclease activity"/>
    <property type="evidence" value="ECO:0007669"/>
    <property type="project" value="TreeGrafter"/>
</dbReference>
<dbReference type="SUPFAM" id="SSF56219">
    <property type="entry name" value="DNase I-like"/>
    <property type="match status" value="1"/>
</dbReference>
<dbReference type="Proteomes" id="UP000230750">
    <property type="component" value="Unassembled WGS sequence"/>
</dbReference>